<dbReference type="Gene3D" id="3.30.240.20">
    <property type="entry name" value="bsu07140 like domains"/>
    <property type="match status" value="1"/>
</dbReference>
<dbReference type="InterPro" id="IPR007353">
    <property type="entry name" value="DUF421"/>
</dbReference>
<feature type="transmembrane region" description="Helical" evidence="7">
    <location>
        <begin position="43"/>
        <end position="63"/>
    </location>
</feature>
<evidence type="ECO:0000256" key="6">
    <source>
        <dbReference type="ARBA" id="ARBA00023136"/>
    </source>
</evidence>
<keyword evidence="6 7" id="KW-0472">Membrane</keyword>
<proteinExistence type="inferred from homology"/>
<keyword evidence="3" id="KW-1003">Cell membrane</keyword>
<accession>A0ABV4TVB5</accession>
<sequence>MLESGWILTPVSTLVMVLVSVLLIYTATIFLSKIAGPRSFSEMSGFDFAVTIALGSVIASTVLTAKPPLLNGLVAILGLLTFQGGVAFLRRRYQSIQKGIDHPPLLLMAGTEILWDNMRRGQITQEDLWAQLRGANVNDIDTLRAVVLETTGHITVLHGFGQEEELDPRLLMAVEGREKLPEVARSLNEL</sequence>
<keyword evidence="5 7" id="KW-1133">Transmembrane helix</keyword>
<dbReference type="Pfam" id="PF04239">
    <property type="entry name" value="DUF421"/>
    <property type="match status" value="1"/>
</dbReference>
<evidence type="ECO:0000313" key="9">
    <source>
        <dbReference type="EMBL" id="MFA9460086.1"/>
    </source>
</evidence>
<evidence type="ECO:0000256" key="4">
    <source>
        <dbReference type="ARBA" id="ARBA00022692"/>
    </source>
</evidence>
<dbReference type="PANTHER" id="PTHR34582">
    <property type="entry name" value="UPF0702 TRANSMEMBRANE PROTEIN YCAP"/>
    <property type="match status" value="1"/>
</dbReference>
<comment type="caution">
    <text evidence="9">The sequence shown here is derived from an EMBL/GenBank/DDBJ whole genome shotgun (WGS) entry which is preliminary data.</text>
</comment>
<comment type="subcellular location">
    <subcellularLocation>
        <location evidence="1">Cell membrane</location>
        <topology evidence="1">Multi-pass membrane protein</topology>
    </subcellularLocation>
</comment>
<evidence type="ECO:0000256" key="5">
    <source>
        <dbReference type="ARBA" id="ARBA00022989"/>
    </source>
</evidence>
<protein>
    <submittedName>
        <fullName evidence="9">DUF421 domain-containing protein</fullName>
    </submittedName>
</protein>
<gene>
    <name evidence="9" type="ORF">ACERLL_04540</name>
</gene>
<keyword evidence="10" id="KW-1185">Reference proteome</keyword>
<organism evidence="9 10">
    <name type="scientific">Thiohalorhabdus methylotrophus</name>
    <dbReference type="NCBI Taxonomy" id="3242694"/>
    <lineage>
        <taxon>Bacteria</taxon>
        <taxon>Pseudomonadati</taxon>
        <taxon>Pseudomonadota</taxon>
        <taxon>Gammaproteobacteria</taxon>
        <taxon>Thiohalorhabdales</taxon>
        <taxon>Thiohalorhabdaceae</taxon>
        <taxon>Thiohalorhabdus</taxon>
    </lineage>
</organism>
<reference evidence="9 10" key="1">
    <citation type="submission" date="2024-08" db="EMBL/GenBank/DDBJ databases">
        <title>Whole-genome sequencing of halo(alkali)philic microorganisms from hypersaline lakes.</title>
        <authorList>
            <person name="Sorokin D.Y."/>
            <person name="Merkel A.Y."/>
            <person name="Messina E."/>
            <person name="Yakimov M."/>
        </authorList>
    </citation>
    <scope>NUCLEOTIDE SEQUENCE [LARGE SCALE GENOMIC DNA]</scope>
    <source>
        <strain evidence="9 10">Cl-TMA</strain>
    </source>
</reference>
<feature type="transmembrane region" description="Helical" evidence="7">
    <location>
        <begin position="6"/>
        <end position="31"/>
    </location>
</feature>
<dbReference type="PANTHER" id="PTHR34582:SF6">
    <property type="entry name" value="UPF0702 TRANSMEMBRANE PROTEIN YCAP"/>
    <property type="match status" value="1"/>
</dbReference>
<dbReference type="Proteomes" id="UP001575181">
    <property type="component" value="Unassembled WGS sequence"/>
</dbReference>
<comment type="similarity">
    <text evidence="2">Belongs to the UPF0702 family.</text>
</comment>
<dbReference type="EMBL" id="JBGUAW010000003">
    <property type="protein sequence ID" value="MFA9460086.1"/>
    <property type="molecule type" value="Genomic_DNA"/>
</dbReference>
<dbReference type="InterPro" id="IPR023090">
    <property type="entry name" value="UPF0702_alpha/beta_dom_sf"/>
</dbReference>
<keyword evidence="4 7" id="KW-0812">Transmembrane</keyword>
<evidence type="ECO:0000256" key="7">
    <source>
        <dbReference type="SAM" id="Phobius"/>
    </source>
</evidence>
<evidence type="ECO:0000256" key="1">
    <source>
        <dbReference type="ARBA" id="ARBA00004651"/>
    </source>
</evidence>
<evidence type="ECO:0000256" key="3">
    <source>
        <dbReference type="ARBA" id="ARBA00022475"/>
    </source>
</evidence>
<feature type="transmembrane region" description="Helical" evidence="7">
    <location>
        <begin position="69"/>
        <end position="89"/>
    </location>
</feature>
<name>A0ABV4TVB5_9GAMM</name>
<evidence type="ECO:0000313" key="10">
    <source>
        <dbReference type="Proteomes" id="UP001575181"/>
    </source>
</evidence>
<evidence type="ECO:0000259" key="8">
    <source>
        <dbReference type="Pfam" id="PF04239"/>
    </source>
</evidence>
<dbReference type="RefSeq" id="WP_373654875.1">
    <property type="nucleotide sequence ID" value="NZ_JBGUAW010000003.1"/>
</dbReference>
<feature type="domain" description="YetF C-terminal" evidence="8">
    <location>
        <begin position="93"/>
        <end position="158"/>
    </location>
</feature>
<evidence type="ECO:0000256" key="2">
    <source>
        <dbReference type="ARBA" id="ARBA00006448"/>
    </source>
</evidence>